<sequence>PWLSEDLEDVGVGGVLTERPHHVSALRVRDLHLILRCAVKQLKCFPELLDLVSSELHLHALGVKRRFFGWLGFDRSSRRWCWFGLFFRLGLLRLRLFGLRLLDFCFLRGHRCCGRETL</sequence>
<feature type="non-terminal residue" evidence="1">
    <location>
        <position position="1"/>
    </location>
</feature>
<dbReference type="Proteomes" id="UP000829447">
    <property type="component" value="Linkage Group LG27"/>
</dbReference>
<keyword evidence="2" id="KW-1185">Reference proteome</keyword>
<protein>
    <submittedName>
        <fullName evidence="1">Uncharacterized protein</fullName>
    </submittedName>
</protein>
<evidence type="ECO:0000313" key="2">
    <source>
        <dbReference type="Proteomes" id="UP000829447"/>
    </source>
</evidence>
<dbReference type="EMBL" id="CM040480">
    <property type="protein sequence ID" value="MCI4394206.1"/>
    <property type="molecule type" value="Genomic_DNA"/>
</dbReference>
<comment type="caution">
    <text evidence="1">The sequence shown here is derived from an EMBL/GenBank/DDBJ whole genome shotgun (WGS) entry which is preliminary data.</text>
</comment>
<accession>A0ACC5XTF0</accession>
<reference evidence="1 2" key="1">
    <citation type="journal article" date="2022" name="bioRxiv">
        <title>An ancient truncated duplication of the anti-Mullerian hormone receptor type 2 gene is a potential conserved master sex determinant in the Pangasiidae catfish family.</title>
        <authorList>
            <person name="Wen M."/>
            <person name="Pan Q."/>
            <person name="Jouanno E."/>
            <person name="Montfort J."/>
            <person name="Zahm M."/>
            <person name="Cabau C."/>
            <person name="Klopp C."/>
            <person name="Iampietro C."/>
            <person name="Roques C."/>
            <person name="Bouchez O."/>
            <person name="Castinel A."/>
            <person name="Donnadieu C."/>
            <person name="Parrinello H."/>
            <person name="Poncet C."/>
            <person name="Belmonte E."/>
            <person name="Gautier V."/>
            <person name="Avarre J.-C."/>
            <person name="Dugue R."/>
            <person name="Gustiano R."/>
            <person name="Ha T.T.T."/>
            <person name="Campet M."/>
            <person name="Sriphairoj K."/>
            <person name="Ribolli J."/>
            <person name="de Almeida F.L."/>
            <person name="Desvignes T."/>
            <person name="Postlethwait J.H."/>
            <person name="Bucao C.F."/>
            <person name="Robinson-Rechavi M."/>
            <person name="Bobe J."/>
            <person name="Herpin A."/>
            <person name="Guiguen Y."/>
        </authorList>
    </citation>
    <scope>NUCLEOTIDE SEQUENCE [LARGE SCALE GENOMIC DNA]</scope>
    <source>
        <strain evidence="1">YG-Dec2019</strain>
    </source>
</reference>
<gene>
    <name evidence="1" type="ORF">PGIGA_G00166070</name>
</gene>
<name>A0ACC5XTF0_PANGG</name>
<organism evidence="1 2">
    <name type="scientific">Pangasianodon gigas</name>
    <name type="common">Mekong giant catfish</name>
    <name type="synonym">Pangasius gigas</name>
    <dbReference type="NCBI Taxonomy" id="30993"/>
    <lineage>
        <taxon>Eukaryota</taxon>
        <taxon>Metazoa</taxon>
        <taxon>Chordata</taxon>
        <taxon>Craniata</taxon>
        <taxon>Vertebrata</taxon>
        <taxon>Euteleostomi</taxon>
        <taxon>Actinopterygii</taxon>
        <taxon>Neopterygii</taxon>
        <taxon>Teleostei</taxon>
        <taxon>Ostariophysi</taxon>
        <taxon>Siluriformes</taxon>
        <taxon>Pangasiidae</taxon>
        <taxon>Pangasianodon</taxon>
    </lineage>
</organism>
<evidence type="ECO:0000313" key="1">
    <source>
        <dbReference type="EMBL" id="MCI4394206.1"/>
    </source>
</evidence>
<proteinExistence type="predicted"/>